<evidence type="ECO:0000313" key="2">
    <source>
        <dbReference type="Proteomes" id="UP000008694"/>
    </source>
</evidence>
<dbReference type="STRING" id="81972.D7LRX4"/>
<dbReference type="Proteomes" id="UP000008694">
    <property type="component" value="Unassembled WGS sequence"/>
</dbReference>
<protein>
    <submittedName>
        <fullName evidence="1">Predicted protein</fullName>
    </submittedName>
</protein>
<dbReference type="HOGENOM" id="CLU_2362583_0_0_1"/>
<name>D7LRX4_ARALL</name>
<sequence length="96" mass="10568">MGDPILSVLSPIQSPTKPSLRSLEFQLGSSSTADPIIPPPTEIVIVISGPSGVCIDAVINKLRQVREEVRHLKNFDYVVVNCLFLVVDTPRMRWGL</sequence>
<dbReference type="EMBL" id="GL348717">
    <property type="protein sequence ID" value="EFH53872.1"/>
    <property type="molecule type" value="Genomic_DNA"/>
</dbReference>
<evidence type="ECO:0000313" key="1">
    <source>
        <dbReference type="EMBL" id="EFH53872.1"/>
    </source>
</evidence>
<keyword evidence="2" id="KW-1185">Reference proteome</keyword>
<dbReference type="AlphaFoldDB" id="D7LRX4"/>
<gene>
    <name evidence="1" type="ORF">ARALYDRAFT_665628</name>
</gene>
<accession>D7LRX4</accession>
<dbReference type="eggNOG" id="KOG0707">
    <property type="taxonomic scope" value="Eukaryota"/>
</dbReference>
<proteinExistence type="predicted"/>
<organism evidence="2">
    <name type="scientific">Arabidopsis lyrata subsp. lyrata</name>
    <name type="common">Lyre-leaved rock-cress</name>
    <dbReference type="NCBI Taxonomy" id="81972"/>
    <lineage>
        <taxon>Eukaryota</taxon>
        <taxon>Viridiplantae</taxon>
        <taxon>Streptophyta</taxon>
        <taxon>Embryophyta</taxon>
        <taxon>Tracheophyta</taxon>
        <taxon>Spermatophyta</taxon>
        <taxon>Magnoliopsida</taxon>
        <taxon>eudicotyledons</taxon>
        <taxon>Gunneridae</taxon>
        <taxon>Pentapetalae</taxon>
        <taxon>rosids</taxon>
        <taxon>malvids</taxon>
        <taxon>Brassicales</taxon>
        <taxon>Brassicaceae</taxon>
        <taxon>Camelineae</taxon>
        <taxon>Arabidopsis</taxon>
    </lineage>
</organism>
<dbReference type="Gramene" id="Al_scaffold_0005_1663">
    <property type="protein sequence ID" value="Al_scaffold_0005_1663"/>
    <property type="gene ID" value="Al_scaffold_0005_1663"/>
</dbReference>
<reference evidence="2" key="1">
    <citation type="journal article" date="2011" name="Nat. Genet.">
        <title>The Arabidopsis lyrata genome sequence and the basis of rapid genome size change.</title>
        <authorList>
            <person name="Hu T.T."/>
            <person name="Pattyn P."/>
            <person name="Bakker E.G."/>
            <person name="Cao J."/>
            <person name="Cheng J.-F."/>
            <person name="Clark R.M."/>
            <person name="Fahlgren N."/>
            <person name="Fawcett J.A."/>
            <person name="Grimwood J."/>
            <person name="Gundlach H."/>
            <person name="Haberer G."/>
            <person name="Hollister J.D."/>
            <person name="Ossowski S."/>
            <person name="Ottilar R.P."/>
            <person name="Salamov A.A."/>
            <person name="Schneeberger K."/>
            <person name="Spannagl M."/>
            <person name="Wang X."/>
            <person name="Yang L."/>
            <person name="Nasrallah M.E."/>
            <person name="Bergelson J."/>
            <person name="Carrington J.C."/>
            <person name="Gaut B.S."/>
            <person name="Schmutz J."/>
            <person name="Mayer K.F.X."/>
            <person name="Van de Peer Y."/>
            <person name="Grigoriev I.V."/>
            <person name="Nordborg M."/>
            <person name="Weigel D."/>
            <person name="Guo Y.-L."/>
        </authorList>
    </citation>
    <scope>NUCLEOTIDE SEQUENCE [LARGE SCALE GENOMIC DNA]</scope>
    <source>
        <strain evidence="2">cv. MN47</strain>
    </source>
</reference>